<reference evidence="14 15" key="1">
    <citation type="journal article" date="2015" name="Environ. Microbiol.">
        <title>Metagenome sequence of Elaphomyces granulatus from sporocarp tissue reveals Ascomycota ectomycorrhizal fingerprints of genome expansion and a Proteobacteria-rich microbiome.</title>
        <authorList>
            <person name="Quandt C.A."/>
            <person name="Kohler A."/>
            <person name="Hesse C.N."/>
            <person name="Sharpton T.J."/>
            <person name="Martin F."/>
            <person name="Spatafora J.W."/>
        </authorList>
    </citation>
    <scope>NUCLEOTIDE SEQUENCE [LARGE SCALE GENOMIC DNA]</scope>
    <source>
        <strain evidence="14 15">OSC145934</strain>
    </source>
</reference>
<dbReference type="PROSITE" id="PS50102">
    <property type="entry name" value="RRM"/>
    <property type="match status" value="1"/>
</dbReference>
<keyword evidence="15" id="KW-1185">Reference proteome</keyword>
<dbReference type="SUPFAM" id="SSF54928">
    <property type="entry name" value="RNA-binding domain, RBD"/>
    <property type="match status" value="1"/>
</dbReference>
<dbReference type="InterPro" id="IPR018850">
    <property type="entry name" value="Mt_escape_2_C"/>
</dbReference>
<protein>
    <recommendedName>
        <fullName evidence="3 12">Mitochondrial escape protein 2</fullName>
    </recommendedName>
</protein>
<dbReference type="OrthoDB" id="10267654at2759"/>
<evidence type="ECO:0000313" key="14">
    <source>
        <dbReference type="EMBL" id="OXV10438.1"/>
    </source>
</evidence>
<dbReference type="GO" id="GO:0006397">
    <property type="term" value="P:mRNA processing"/>
    <property type="evidence" value="ECO:0007669"/>
    <property type="project" value="UniProtKB-UniRule"/>
</dbReference>
<dbReference type="Pfam" id="PF10443">
    <property type="entry name" value="RNA12"/>
    <property type="match status" value="1"/>
</dbReference>
<evidence type="ECO:0000256" key="10">
    <source>
        <dbReference type="ARBA" id="ARBA00025276"/>
    </source>
</evidence>
<comment type="similarity">
    <text evidence="2 12">Belongs to the YME2 family.</text>
</comment>
<dbReference type="PANTHER" id="PTHR32198">
    <property type="entry name" value="MITOCHONDRIAL ESCAPE PROTEIN 2"/>
    <property type="match status" value="1"/>
</dbReference>
<keyword evidence="9 12" id="KW-0472">Membrane</keyword>
<feature type="domain" description="RRM" evidence="13">
    <location>
        <begin position="101"/>
        <end position="193"/>
    </location>
</feature>
<evidence type="ECO:0000256" key="2">
    <source>
        <dbReference type="ARBA" id="ARBA00010320"/>
    </source>
</evidence>
<dbReference type="AlphaFoldDB" id="A0A232M265"/>
<comment type="subcellular location">
    <subcellularLocation>
        <location evidence="1 12">Mitochondrion inner membrane</location>
        <topology evidence="1 12">Single-pass membrane protein</topology>
    </subcellularLocation>
</comment>
<dbReference type="Gene3D" id="3.30.70.330">
    <property type="match status" value="1"/>
</dbReference>
<accession>A0A232M265</accession>
<keyword evidence="7 12" id="KW-1133">Transmembrane helix</keyword>
<keyword evidence="8 12" id="KW-0496">Mitochondrion</keyword>
<feature type="transmembrane region" description="Helical" evidence="12">
    <location>
        <begin position="209"/>
        <end position="229"/>
    </location>
</feature>
<comment type="function">
    <text evidence="10 12">Plays a role in maintaining the mitochondrial genome and in controlling the mtDNA escape. Involved in the regulation of mtDNA nucleotide structure and number. May have a dispensable role in early maturation of pre-rRNA.</text>
</comment>
<proteinExistence type="inferred from homology"/>
<dbReference type="InterPro" id="IPR039627">
    <property type="entry name" value="Yme2_C"/>
</dbReference>
<dbReference type="InterPro" id="IPR035979">
    <property type="entry name" value="RBD_domain_sf"/>
</dbReference>
<organism evidence="14 15">
    <name type="scientific">Elaphomyces granulatus</name>
    <dbReference type="NCBI Taxonomy" id="519963"/>
    <lineage>
        <taxon>Eukaryota</taxon>
        <taxon>Fungi</taxon>
        <taxon>Dikarya</taxon>
        <taxon>Ascomycota</taxon>
        <taxon>Pezizomycotina</taxon>
        <taxon>Eurotiomycetes</taxon>
        <taxon>Eurotiomycetidae</taxon>
        <taxon>Eurotiales</taxon>
        <taxon>Elaphomycetaceae</taxon>
        <taxon>Elaphomyces</taxon>
    </lineage>
</organism>
<keyword evidence="4 12" id="KW-0812">Transmembrane</keyword>
<dbReference type="InterPro" id="IPR000504">
    <property type="entry name" value="RRM_dom"/>
</dbReference>
<evidence type="ECO:0000256" key="4">
    <source>
        <dbReference type="ARBA" id="ARBA00022692"/>
    </source>
</evidence>
<evidence type="ECO:0000256" key="6">
    <source>
        <dbReference type="ARBA" id="ARBA00022946"/>
    </source>
</evidence>
<evidence type="ECO:0000256" key="1">
    <source>
        <dbReference type="ARBA" id="ARBA00004434"/>
    </source>
</evidence>
<sequence length="750" mass="85192">MLKRINTPSIVASDHLSVVRRAIPSDLDIEITKVIPRLNEGGLFVKYSRRPDKDDGDIESAVREHLQEHPMRPWFNPLSRVDVGLVLGKPWIEDMYRSPSQRLKVEFLPSSSGLPPVEMTQEALYSLFRRYGKLKDIERQPSTSPITPRFAYVEFSRAKVAVLAKCCVHGLTILEKDGGGKHGTILKITYERRFKGAWIMDWLFNHPRIVIPALAALIAAITVIIFDPIRTFFVKMKIKSWLNAEGTARGVWQWIRKQVNRANILSFSRQPSETNLLSAVWEDRKDDIVQLRTWLTENSGTFIVVQGPQGSGKRELVLDQALRGRKYKLVVDCKPIQEARGDARTISVAAAQVGYWPVFSWMNSISSFFDMVAQSMIGTKAGFSETLDAQLGKIWQNTAFALKQVALENHNKDKDSQLTDEQYLDAHPEERPVVVIENFSQRTGDKSLVYDKVAEWAATLTTANIAHVIFLTTDVSSRSKSLSRALPNQVFRTISLGDCSLEVGKRFLLRYLEREEASRSKLEEWLGNLEGCIAAVGGRLTDLEFMAHRIKTGETPSRALDQIIDDSASEILKIYIFDADRSSRDWTREQAWYLIRELADADDGFVPYNRIMLSDLFRENLEGKLQSLEEAELITIITTNGRPSGVKPGRPVYHSAFRRLVGDGVLRSRLDLAILWQLIGIENKNVKKYEDELQLVGALNLGKPPPQLEPRLRWVLQKLSKSQVKIDQYERESAELGKFLLDYHNPTSTN</sequence>
<evidence type="ECO:0000256" key="12">
    <source>
        <dbReference type="RuleBase" id="RU367108"/>
    </source>
</evidence>
<evidence type="ECO:0000313" key="15">
    <source>
        <dbReference type="Proteomes" id="UP000243515"/>
    </source>
</evidence>
<evidence type="ECO:0000259" key="13">
    <source>
        <dbReference type="PROSITE" id="PS50102"/>
    </source>
</evidence>
<evidence type="ECO:0000256" key="7">
    <source>
        <dbReference type="ARBA" id="ARBA00022989"/>
    </source>
</evidence>
<gene>
    <name evidence="14" type="ORF">Egran_01815</name>
</gene>
<keyword evidence="5 12" id="KW-0999">Mitochondrion inner membrane</keyword>
<dbReference type="EMBL" id="NPHW01002941">
    <property type="protein sequence ID" value="OXV10438.1"/>
    <property type="molecule type" value="Genomic_DNA"/>
</dbReference>
<dbReference type="PANTHER" id="PTHR32198:SF2">
    <property type="entry name" value="MITOCHONDRIAL ESCAPE PROTEIN 2"/>
    <property type="match status" value="1"/>
</dbReference>
<dbReference type="InterPro" id="IPR012677">
    <property type="entry name" value="Nucleotide-bd_a/b_plait_sf"/>
</dbReference>
<evidence type="ECO:0000256" key="3">
    <source>
        <dbReference type="ARBA" id="ARBA00020222"/>
    </source>
</evidence>
<name>A0A232M265_9EURO</name>
<evidence type="ECO:0000256" key="8">
    <source>
        <dbReference type="ARBA" id="ARBA00023128"/>
    </source>
</evidence>
<evidence type="ECO:0000256" key="9">
    <source>
        <dbReference type="ARBA" id="ARBA00023136"/>
    </source>
</evidence>
<evidence type="ECO:0000256" key="5">
    <source>
        <dbReference type="ARBA" id="ARBA00022792"/>
    </source>
</evidence>
<keyword evidence="11 12" id="KW-0694">RNA-binding</keyword>
<keyword evidence="12" id="KW-0507">mRNA processing</keyword>
<dbReference type="GO" id="GO:0005743">
    <property type="term" value="C:mitochondrial inner membrane"/>
    <property type="evidence" value="ECO:0007669"/>
    <property type="project" value="UniProtKB-SubCell"/>
</dbReference>
<evidence type="ECO:0000256" key="11">
    <source>
        <dbReference type="PROSITE-ProRule" id="PRU00176"/>
    </source>
</evidence>
<comment type="caution">
    <text evidence="14">The sequence shown here is derived from an EMBL/GenBank/DDBJ whole genome shotgun (WGS) entry which is preliminary data.</text>
</comment>
<keyword evidence="6" id="KW-0809">Transit peptide</keyword>
<dbReference type="GO" id="GO:0003723">
    <property type="term" value="F:RNA binding"/>
    <property type="evidence" value="ECO:0007669"/>
    <property type="project" value="UniProtKB-UniRule"/>
</dbReference>
<dbReference type="Proteomes" id="UP000243515">
    <property type="component" value="Unassembled WGS sequence"/>
</dbReference>